<keyword evidence="5 12" id="KW-0732">Signal</keyword>
<protein>
    <recommendedName>
        <fullName evidence="13">Protein kinase domain-containing protein</fullName>
    </recommendedName>
</protein>
<evidence type="ECO:0000256" key="6">
    <source>
        <dbReference type="ARBA" id="ARBA00022734"/>
    </source>
</evidence>
<evidence type="ECO:0000256" key="10">
    <source>
        <dbReference type="ARBA" id="ARBA00023136"/>
    </source>
</evidence>
<sequence>MLPSSLLPFFFLLFLILHATKLDADSDQFICNGFKDTDLSLNGEASVTRGLLNLGNIPQKSSHASRSFPSSAGKIPSFSTSFVFVISSDYANRSANGFALVISTNIGSQNNLQGPTHSGHYILGWSFTTDGEAQPLNHSALPLEVAHDFAKQDNLKPPNNQRQEQDRCQLPNHNILAIVILSVLVAMSVLVAVIVVLLCRKKKAGKCEDWEAKCGPRSFRLLPIKKELLLVYDYMPNGSLDKYLHDQDNTPTIGWAMRLGIIKGITSGLFYLHEDWEHVVIHRDIKTSNVLLDTDMNGRLGDFGLARLHDHGADAHTTHFAGTWGYIAPELSRLGKATKATDVFALQGVLVTTL</sequence>
<comment type="similarity">
    <text evidence="3">In the C-terminal section; belongs to the protein kinase superfamily. Ser/Thr protein kinase family.</text>
</comment>
<dbReference type="Pfam" id="PF00069">
    <property type="entry name" value="Pkinase"/>
    <property type="match status" value="1"/>
</dbReference>
<evidence type="ECO:0000256" key="11">
    <source>
        <dbReference type="SAM" id="Phobius"/>
    </source>
</evidence>
<feature type="transmembrane region" description="Helical" evidence="11">
    <location>
        <begin position="175"/>
        <end position="199"/>
    </location>
</feature>
<comment type="similarity">
    <text evidence="2">In the N-terminal section; belongs to the leguminous lectin family.</text>
</comment>
<keyword evidence="6" id="KW-0430">Lectin</keyword>
<evidence type="ECO:0000256" key="5">
    <source>
        <dbReference type="ARBA" id="ARBA00022729"/>
    </source>
</evidence>
<evidence type="ECO:0000256" key="8">
    <source>
        <dbReference type="ARBA" id="ARBA00022840"/>
    </source>
</evidence>
<dbReference type="InterPro" id="IPR008271">
    <property type="entry name" value="Ser/Thr_kinase_AS"/>
</dbReference>
<evidence type="ECO:0000256" key="3">
    <source>
        <dbReference type="ARBA" id="ARBA00010217"/>
    </source>
</evidence>
<dbReference type="FunFam" id="1.10.510.10:FF:001731">
    <property type="match status" value="1"/>
</dbReference>
<dbReference type="GO" id="GO:0005524">
    <property type="term" value="F:ATP binding"/>
    <property type="evidence" value="ECO:0007669"/>
    <property type="project" value="UniProtKB-KW"/>
</dbReference>
<keyword evidence="9 11" id="KW-1133">Transmembrane helix</keyword>
<dbReference type="SMART" id="SM00220">
    <property type="entry name" value="S_TKc"/>
    <property type="match status" value="1"/>
</dbReference>
<feature type="chain" id="PRO_5002884283" description="Protein kinase domain-containing protein" evidence="12">
    <location>
        <begin position="25"/>
        <end position="354"/>
    </location>
</feature>
<evidence type="ECO:0000256" key="2">
    <source>
        <dbReference type="ARBA" id="ARBA00008536"/>
    </source>
</evidence>
<dbReference type="SUPFAM" id="SSF56112">
    <property type="entry name" value="Protein kinase-like (PK-like)"/>
    <property type="match status" value="1"/>
</dbReference>
<dbReference type="Gene3D" id="2.60.120.200">
    <property type="match status" value="1"/>
</dbReference>
<dbReference type="GO" id="GO:0004672">
    <property type="term" value="F:protein kinase activity"/>
    <property type="evidence" value="ECO:0007669"/>
    <property type="project" value="InterPro"/>
</dbReference>
<dbReference type="Pfam" id="PF00139">
    <property type="entry name" value="Lectin_legB"/>
    <property type="match status" value="1"/>
</dbReference>
<evidence type="ECO:0000259" key="13">
    <source>
        <dbReference type="PROSITE" id="PS50011"/>
    </source>
</evidence>
<dbReference type="PROSITE" id="PS00108">
    <property type="entry name" value="PROTEIN_KINASE_ST"/>
    <property type="match status" value="1"/>
</dbReference>
<dbReference type="AlphaFoldDB" id="B9G2U2"/>
<reference evidence="14" key="2">
    <citation type="submission" date="2008-12" db="EMBL/GenBank/DDBJ databases">
        <title>Improved gene annotation of the rice (Oryza sativa) genomes.</title>
        <authorList>
            <person name="Wang J."/>
            <person name="Li R."/>
            <person name="Fan W."/>
            <person name="Huang Q."/>
            <person name="Zhang J."/>
            <person name="Zhou Y."/>
            <person name="Hu Y."/>
            <person name="Zi S."/>
            <person name="Li J."/>
            <person name="Ni P."/>
            <person name="Zheng H."/>
            <person name="Zhang Y."/>
            <person name="Zhao M."/>
            <person name="Hao Q."/>
            <person name="McDermott J."/>
            <person name="Samudrala R."/>
            <person name="Kristiansen K."/>
            <person name="Wong G.K.-S."/>
        </authorList>
    </citation>
    <scope>NUCLEOTIDE SEQUENCE</scope>
</reference>
<name>B9G2U2_ORYSJ</name>
<keyword evidence="7" id="KW-0547">Nucleotide-binding</keyword>
<dbReference type="InterPro" id="IPR050528">
    <property type="entry name" value="L-type_Lectin-RKs"/>
</dbReference>
<evidence type="ECO:0000313" key="14">
    <source>
        <dbReference type="EMBL" id="EEE69439.1"/>
    </source>
</evidence>
<comment type="subcellular location">
    <subcellularLocation>
        <location evidence="1">Membrane</location>
        <topology evidence="1">Single-pass type I membrane protein</topology>
    </subcellularLocation>
</comment>
<evidence type="ECO:0000256" key="9">
    <source>
        <dbReference type="ARBA" id="ARBA00022989"/>
    </source>
</evidence>
<dbReference type="Proteomes" id="UP000007752">
    <property type="component" value="Chromosome 9"/>
</dbReference>
<accession>B9G2U2</accession>
<dbReference type="GO" id="GO:0030246">
    <property type="term" value="F:carbohydrate binding"/>
    <property type="evidence" value="ECO:0007669"/>
    <property type="project" value="UniProtKB-KW"/>
</dbReference>
<feature type="signal peptide" evidence="12">
    <location>
        <begin position="1"/>
        <end position="24"/>
    </location>
</feature>
<proteinExistence type="inferred from homology"/>
<reference evidence="14" key="1">
    <citation type="journal article" date="2005" name="PLoS Biol.">
        <title>The genomes of Oryza sativa: a history of duplications.</title>
        <authorList>
            <person name="Yu J."/>
            <person name="Wang J."/>
            <person name="Lin W."/>
            <person name="Li S."/>
            <person name="Li H."/>
            <person name="Zhou J."/>
            <person name="Ni P."/>
            <person name="Dong W."/>
            <person name="Hu S."/>
            <person name="Zeng C."/>
            <person name="Zhang J."/>
            <person name="Zhang Y."/>
            <person name="Li R."/>
            <person name="Xu Z."/>
            <person name="Li S."/>
            <person name="Li X."/>
            <person name="Zheng H."/>
            <person name="Cong L."/>
            <person name="Lin L."/>
            <person name="Yin J."/>
            <person name="Geng J."/>
            <person name="Li G."/>
            <person name="Shi J."/>
            <person name="Liu J."/>
            <person name="Lv H."/>
            <person name="Li J."/>
            <person name="Wang J."/>
            <person name="Deng Y."/>
            <person name="Ran L."/>
            <person name="Shi X."/>
            <person name="Wang X."/>
            <person name="Wu Q."/>
            <person name="Li C."/>
            <person name="Ren X."/>
            <person name="Wang J."/>
            <person name="Wang X."/>
            <person name="Li D."/>
            <person name="Liu D."/>
            <person name="Zhang X."/>
            <person name="Ji Z."/>
            <person name="Zhao W."/>
            <person name="Sun Y."/>
            <person name="Zhang Z."/>
            <person name="Bao J."/>
            <person name="Han Y."/>
            <person name="Dong L."/>
            <person name="Ji J."/>
            <person name="Chen P."/>
            <person name="Wu S."/>
            <person name="Liu J."/>
            <person name="Xiao Y."/>
            <person name="Bu D."/>
            <person name="Tan J."/>
            <person name="Yang L."/>
            <person name="Ye C."/>
            <person name="Zhang J."/>
            <person name="Xu J."/>
            <person name="Zhou Y."/>
            <person name="Yu Y."/>
            <person name="Zhang B."/>
            <person name="Zhuang S."/>
            <person name="Wei H."/>
            <person name="Liu B."/>
            <person name="Lei M."/>
            <person name="Yu H."/>
            <person name="Li Y."/>
            <person name="Xu H."/>
            <person name="Wei S."/>
            <person name="He X."/>
            <person name="Fang L."/>
            <person name="Zhang Z."/>
            <person name="Zhang Y."/>
            <person name="Huang X."/>
            <person name="Su Z."/>
            <person name="Tong W."/>
            <person name="Li J."/>
            <person name="Tong Z."/>
            <person name="Li S."/>
            <person name="Ye J."/>
            <person name="Wang L."/>
            <person name="Fang L."/>
            <person name="Lei T."/>
            <person name="Chen C."/>
            <person name="Chen H."/>
            <person name="Xu Z."/>
            <person name="Li H."/>
            <person name="Huang H."/>
            <person name="Zhang F."/>
            <person name="Xu H."/>
            <person name="Li N."/>
            <person name="Zhao C."/>
            <person name="Li S."/>
            <person name="Dong L."/>
            <person name="Huang Y."/>
            <person name="Li L."/>
            <person name="Xi Y."/>
            <person name="Qi Q."/>
            <person name="Li W."/>
            <person name="Zhang B."/>
            <person name="Hu W."/>
            <person name="Zhang Y."/>
            <person name="Tian X."/>
            <person name="Jiao Y."/>
            <person name="Liang X."/>
            <person name="Jin J."/>
            <person name="Gao L."/>
            <person name="Zheng W."/>
            <person name="Hao B."/>
            <person name="Liu S."/>
            <person name="Wang W."/>
            <person name="Yuan L."/>
            <person name="Cao M."/>
            <person name="McDermott J."/>
            <person name="Samudrala R."/>
            <person name="Wang J."/>
            <person name="Wong G.K."/>
            <person name="Yang H."/>
        </authorList>
    </citation>
    <scope>NUCLEOTIDE SEQUENCE [LARGE SCALE GENOMIC DNA]</scope>
</reference>
<dbReference type="PANTHER" id="PTHR27007">
    <property type="match status" value="1"/>
</dbReference>
<dbReference type="InterPro" id="IPR001220">
    <property type="entry name" value="Legume_lectin_dom"/>
</dbReference>
<gene>
    <name evidence="14" type="ORF">OsJ_28833</name>
</gene>
<keyword evidence="4 11" id="KW-0812">Transmembrane</keyword>
<feature type="domain" description="Protein kinase" evidence="13">
    <location>
        <begin position="98"/>
        <end position="354"/>
    </location>
</feature>
<evidence type="ECO:0000256" key="4">
    <source>
        <dbReference type="ARBA" id="ARBA00022692"/>
    </source>
</evidence>
<keyword evidence="10 11" id="KW-0472">Membrane</keyword>
<dbReference type="GO" id="GO:0016020">
    <property type="term" value="C:membrane"/>
    <property type="evidence" value="ECO:0007669"/>
    <property type="project" value="UniProtKB-SubCell"/>
</dbReference>
<keyword evidence="8" id="KW-0067">ATP-binding</keyword>
<dbReference type="InterPro" id="IPR013320">
    <property type="entry name" value="ConA-like_dom_sf"/>
</dbReference>
<evidence type="ECO:0000256" key="12">
    <source>
        <dbReference type="SAM" id="SignalP"/>
    </source>
</evidence>
<dbReference type="SUPFAM" id="SSF49899">
    <property type="entry name" value="Concanavalin A-like lectins/glucanases"/>
    <property type="match status" value="2"/>
</dbReference>
<dbReference type="EMBL" id="CM000146">
    <property type="protein sequence ID" value="EEE69439.1"/>
    <property type="molecule type" value="Genomic_DNA"/>
</dbReference>
<organism evidence="14">
    <name type="scientific">Oryza sativa subsp. japonica</name>
    <name type="common">Rice</name>
    <dbReference type="NCBI Taxonomy" id="39947"/>
    <lineage>
        <taxon>Eukaryota</taxon>
        <taxon>Viridiplantae</taxon>
        <taxon>Streptophyta</taxon>
        <taxon>Embryophyta</taxon>
        <taxon>Tracheophyta</taxon>
        <taxon>Spermatophyta</taxon>
        <taxon>Magnoliopsida</taxon>
        <taxon>Liliopsida</taxon>
        <taxon>Poales</taxon>
        <taxon>Poaceae</taxon>
        <taxon>BOP clade</taxon>
        <taxon>Oryzoideae</taxon>
        <taxon>Oryzeae</taxon>
        <taxon>Oryzinae</taxon>
        <taxon>Oryza</taxon>
        <taxon>Oryza sativa</taxon>
    </lineage>
</organism>
<evidence type="ECO:0000256" key="1">
    <source>
        <dbReference type="ARBA" id="ARBA00004479"/>
    </source>
</evidence>
<dbReference type="InterPro" id="IPR000719">
    <property type="entry name" value="Prot_kinase_dom"/>
</dbReference>
<dbReference type="Gene3D" id="1.10.510.10">
    <property type="entry name" value="Transferase(Phosphotransferase) domain 1"/>
    <property type="match status" value="1"/>
</dbReference>
<dbReference type="InterPro" id="IPR011009">
    <property type="entry name" value="Kinase-like_dom_sf"/>
</dbReference>
<evidence type="ECO:0000256" key="7">
    <source>
        <dbReference type="ARBA" id="ARBA00022741"/>
    </source>
</evidence>
<dbReference type="PROSITE" id="PS50011">
    <property type="entry name" value="PROTEIN_KINASE_DOM"/>
    <property type="match status" value="1"/>
</dbReference>